<protein>
    <submittedName>
        <fullName evidence="2">Uncharacterized protein</fullName>
    </submittedName>
</protein>
<keyword evidence="3" id="KW-1185">Reference proteome</keyword>
<name>A0AAW0B207_9AGAR</name>
<feature type="region of interest" description="Disordered" evidence="1">
    <location>
        <begin position="56"/>
        <end position="102"/>
    </location>
</feature>
<dbReference type="EMBL" id="JAWWNJ010000046">
    <property type="protein sequence ID" value="KAK7018524.1"/>
    <property type="molecule type" value="Genomic_DNA"/>
</dbReference>
<proteinExistence type="predicted"/>
<evidence type="ECO:0000313" key="3">
    <source>
        <dbReference type="Proteomes" id="UP001362999"/>
    </source>
</evidence>
<comment type="caution">
    <text evidence="2">The sequence shown here is derived from an EMBL/GenBank/DDBJ whole genome shotgun (WGS) entry which is preliminary data.</text>
</comment>
<evidence type="ECO:0000313" key="2">
    <source>
        <dbReference type="EMBL" id="KAK7018524.1"/>
    </source>
</evidence>
<reference evidence="2 3" key="1">
    <citation type="journal article" date="2024" name="J Genomics">
        <title>Draft genome sequencing and assembly of Favolaschia claudopus CIRM-BRFM 2984 isolated from oak limbs.</title>
        <authorList>
            <person name="Navarro D."/>
            <person name="Drula E."/>
            <person name="Chaduli D."/>
            <person name="Cazenave R."/>
            <person name="Ahrendt S."/>
            <person name="Wang J."/>
            <person name="Lipzen A."/>
            <person name="Daum C."/>
            <person name="Barry K."/>
            <person name="Grigoriev I.V."/>
            <person name="Favel A."/>
            <person name="Rosso M.N."/>
            <person name="Martin F."/>
        </authorList>
    </citation>
    <scope>NUCLEOTIDE SEQUENCE [LARGE SCALE GENOMIC DNA]</scope>
    <source>
        <strain evidence="2 3">CIRM-BRFM 2984</strain>
    </source>
</reference>
<dbReference type="Proteomes" id="UP001362999">
    <property type="component" value="Unassembled WGS sequence"/>
</dbReference>
<dbReference type="Gene3D" id="3.60.130.30">
    <property type="match status" value="1"/>
</dbReference>
<sequence length="480" mass="53524">MRRIINPNRVPPPRRAPIPGKKLPLYDTVGLIAQEYLEPHLEFDLAKRLEEELSVNDPSLPYAGDPLPEELPPPPAPGYANASAQTESRVQRSLPPDFRQKRKARLAAERAARFTKLWAAATAVKDDHATRRVNPHAEIQVRDGATFDPSLLEDRDFALGEVVGTDSRFRFRLIPWAGGRPRPVFSKKRLVLMLGGRTHTGEYQRDVLDPVLRDCTRERDAFRARHPDATPESTVLSGGIGDGFNRHELRDRAPVVGHFADTLAFIAIFSTFAMCNLIGFANGLLKYFCPTAYDTLAEDKKDMLDRNPQAFFPCEASIFSAATLELGGPHFNIRDHKGDLRDLEPAGWNILTALGKYKSFHGGHVIFWQLGLVVQFPPGSSILLPAGLINYSFVKVDPDETRFSLLQWAGGGVRRFLDNGGRLDMDFAAKATPNEHSGREHRREVAHEIAIDAFPHSSTMRPHVRISFPYPGPNPPSATQ</sequence>
<feature type="region of interest" description="Disordered" evidence="1">
    <location>
        <begin position="1"/>
        <end position="21"/>
    </location>
</feature>
<gene>
    <name evidence="2" type="ORF">R3P38DRAFT_3200902</name>
</gene>
<evidence type="ECO:0000256" key="1">
    <source>
        <dbReference type="SAM" id="MobiDB-lite"/>
    </source>
</evidence>
<organism evidence="2 3">
    <name type="scientific">Favolaschia claudopus</name>
    <dbReference type="NCBI Taxonomy" id="2862362"/>
    <lineage>
        <taxon>Eukaryota</taxon>
        <taxon>Fungi</taxon>
        <taxon>Dikarya</taxon>
        <taxon>Basidiomycota</taxon>
        <taxon>Agaricomycotina</taxon>
        <taxon>Agaricomycetes</taxon>
        <taxon>Agaricomycetidae</taxon>
        <taxon>Agaricales</taxon>
        <taxon>Marasmiineae</taxon>
        <taxon>Mycenaceae</taxon>
        <taxon>Favolaschia</taxon>
    </lineage>
</organism>
<accession>A0AAW0B207</accession>
<dbReference type="AlphaFoldDB" id="A0AAW0B207"/>